<protein>
    <recommendedName>
        <fullName evidence="3 8">Cytochrome c oxidase subunit 3</fullName>
    </recommendedName>
</protein>
<keyword evidence="7 9" id="KW-0472">Membrane</keyword>
<feature type="transmembrane region" description="Helical" evidence="9">
    <location>
        <begin position="98"/>
        <end position="122"/>
    </location>
</feature>
<comment type="function">
    <text evidence="8">Component of the cytochrome c oxidase, the last enzyme in the mitochondrial electron transport chain which drives oxidative phosphorylation. The respiratory chain contains 3 multisubunit complexes succinate dehydrogenase (complex II, CII), ubiquinol-cytochrome c oxidoreductase (cytochrome b-c1 complex, complex III, CIII) and cytochrome c oxidase (complex IV, CIV), that cooperate to transfer electrons derived from NADH and succinate to molecular oxygen, creating an electrochemical gradient over the inner membrane that drives transmembrane transport and the ATP synthase. Cytochrome c oxidase is the component of the respiratory chain that catalyzes the reduction of oxygen to water. Electrons originating from reduced cytochrome c in the intermembrane space (IMS) are transferred via the dinuclear copper A center (CU(A)) of subunit 2 and heme A of subunit 1 to the active site in subunit 1, a binuclear center (BNC) formed by heme A3 and copper B (CU(B)). The BNC reduces molecular oxygen to 2 water molecules using 4 electrons from cytochrome c in the IMS and 4 protons from the mitochondrial matrix.</text>
</comment>
<evidence type="ECO:0000313" key="11">
    <source>
        <dbReference type="EMBL" id="GFE55972.1"/>
    </source>
</evidence>
<comment type="caution">
    <text evidence="11">The sequence shown here is derived from an EMBL/GenBank/DDBJ whole genome shotgun (WGS) entry which is preliminary data.</text>
</comment>
<comment type="similarity">
    <text evidence="2 8">Belongs to the cytochrome c oxidase subunit 3 family.</text>
</comment>
<dbReference type="InterPro" id="IPR024791">
    <property type="entry name" value="Cyt_c/ubiquinol_Oxase_su3"/>
</dbReference>
<feature type="transmembrane region" description="Helical" evidence="9">
    <location>
        <begin position="33"/>
        <end position="55"/>
    </location>
</feature>
<proteinExistence type="inferred from homology"/>
<dbReference type="InterPro" id="IPR035973">
    <property type="entry name" value="Cyt_c_oxidase_su3-like_sf"/>
</dbReference>
<dbReference type="EMBL" id="BLIY01000028">
    <property type="protein sequence ID" value="GFE55972.1"/>
    <property type="molecule type" value="Genomic_DNA"/>
</dbReference>
<keyword evidence="12" id="KW-1185">Reference proteome</keyword>
<dbReference type="Proteomes" id="UP001057455">
    <property type="component" value="Unassembled WGS sequence"/>
</dbReference>
<dbReference type="PROSITE" id="PS50253">
    <property type="entry name" value="COX3"/>
    <property type="match status" value="1"/>
</dbReference>
<dbReference type="GO" id="GO:0016020">
    <property type="term" value="C:membrane"/>
    <property type="evidence" value="ECO:0007669"/>
    <property type="project" value="UniProtKB-SubCell"/>
</dbReference>
<dbReference type="PANTHER" id="PTHR11403:SF7">
    <property type="entry name" value="CYTOCHROME C OXIDASE SUBUNIT 3"/>
    <property type="match status" value="1"/>
</dbReference>
<feature type="transmembrane region" description="Helical" evidence="9">
    <location>
        <begin position="143"/>
        <end position="161"/>
    </location>
</feature>
<dbReference type="CDD" id="cd00386">
    <property type="entry name" value="Heme_Cu_Oxidase_III_like"/>
    <property type="match status" value="1"/>
</dbReference>
<dbReference type="InterPro" id="IPR000298">
    <property type="entry name" value="Cyt_c_oxidase-like_su3"/>
</dbReference>
<name>A0A9W5TD19_BABOV</name>
<evidence type="ECO:0000256" key="1">
    <source>
        <dbReference type="ARBA" id="ARBA00004141"/>
    </source>
</evidence>
<gene>
    <name evidence="11" type="ORF">BaOVIS_035270</name>
</gene>
<dbReference type="SUPFAM" id="SSF81452">
    <property type="entry name" value="Cytochrome c oxidase subunit III-like"/>
    <property type="match status" value="1"/>
</dbReference>
<feature type="transmembrane region" description="Helical" evidence="9">
    <location>
        <begin position="67"/>
        <end position="83"/>
    </location>
</feature>
<evidence type="ECO:0000256" key="9">
    <source>
        <dbReference type="SAM" id="Phobius"/>
    </source>
</evidence>
<reference evidence="11" key="1">
    <citation type="submission" date="2019-12" db="EMBL/GenBank/DDBJ databases">
        <title>Genome sequence of Babesia ovis.</title>
        <authorList>
            <person name="Yamagishi J."/>
            <person name="Sevinc F."/>
            <person name="Xuan X."/>
        </authorList>
    </citation>
    <scope>NUCLEOTIDE SEQUENCE</scope>
    <source>
        <strain evidence="11">Selcuk</strain>
    </source>
</reference>
<evidence type="ECO:0000259" key="10">
    <source>
        <dbReference type="PROSITE" id="PS50253"/>
    </source>
</evidence>
<keyword evidence="8 11" id="KW-0496">Mitochondrion</keyword>
<dbReference type="OrthoDB" id="369754at2759"/>
<comment type="subcellular location">
    <subcellularLocation>
        <location evidence="1">Membrane</location>
        <topology evidence="1">Multi-pass membrane protein</topology>
    </subcellularLocation>
</comment>
<evidence type="ECO:0000256" key="3">
    <source>
        <dbReference type="ARBA" id="ARBA00015944"/>
    </source>
</evidence>
<dbReference type="Pfam" id="PF00510">
    <property type="entry name" value="COX3"/>
    <property type="match status" value="1"/>
</dbReference>
<keyword evidence="5" id="KW-1278">Translocase</keyword>
<evidence type="ECO:0000256" key="8">
    <source>
        <dbReference type="RuleBase" id="RU003375"/>
    </source>
</evidence>
<keyword evidence="6 9" id="KW-1133">Transmembrane helix</keyword>
<geneLocation type="mitochondrion" evidence="11"/>
<sequence>MLIFSEILLFFGFIWSFLHVRWGDINVELPLNLAPYLNITSSLNVASSVISVLIYNMSVENFSDSERWLTAVFFIGLIFLSYQGDEYTFLQCGMNHDWFSLAFLVITGLHSLHVCVGVLFICSSISYYENDGSNKAEDFNIGIYWHFVELIWVALTLLLFLA</sequence>
<accession>A0A9W5TD19</accession>
<evidence type="ECO:0000256" key="6">
    <source>
        <dbReference type="ARBA" id="ARBA00022989"/>
    </source>
</evidence>
<dbReference type="GO" id="GO:0006123">
    <property type="term" value="P:mitochondrial electron transport, cytochrome c to oxygen"/>
    <property type="evidence" value="ECO:0007669"/>
    <property type="project" value="TreeGrafter"/>
</dbReference>
<evidence type="ECO:0000313" key="12">
    <source>
        <dbReference type="Proteomes" id="UP001057455"/>
    </source>
</evidence>
<dbReference type="PANTHER" id="PTHR11403">
    <property type="entry name" value="CYTOCHROME C OXIDASE SUBUNIT III"/>
    <property type="match status" value="1"/>
</dbReference>
<organism evidence="11 12">
    <name type="scientific">Babesia ovis</name>
    <dbReference type="NCBI Taxonomy" id="5869"/>
    <lineage>
        <taxon>Eukaryota</taxon>
        <taxon>Sar</taxon>
        <taxon>Alveolata</taxon>
        <taxon>Apicomplexa</taxon>
        <taxon>Aconoidasida</taxon>
        <taxon>Piroplasmida</taxon>
        <taxon>Babesiidae</taxon>
        <taxon>Babesia</taxon>
    </lineage>
</organism>
<keyword evidence="4 8" id="KW-0812">Transmembrane</keyword>
<dbReference type="GO" id="GO:0005739">
    <property type="term" value="C:mitochondrion"/>
    <property type="evidence" value="ECO:0007669"/>
    <property type="project" value="TreeGrafter"/>
</dbReference>
<evidence type="ECO:0000256" key="2">
    <source>
        <dbReference type="ARBA" id="ARBA00010581"/>
    </source>
</evidence>
<feature type="domain" description="Heme-copper oxidase subunit III family profile" evidence="10">
    <location>
        <begin position="1"/>
        <end position="162"/>
    </location>
</feature>
<dbReference type="GO" id="GO:0004129">
    <property type="term" value="F:cytochrome-c oxidase activity"/>
    <property type="evidence" value="ECO:0007669"/>
    <property type="project" value="InterPro"/>
</dbReference>
<dbReference type="AlphaFoldDB" id="A0A9W5TD19"/>
<evidence type="ECO:0000256" key="7">
    <source>
        <dbReference type="ARBA" id="ARBA00023136"/>
    </source>
</evidence>
<evidence type="ECO:0000256" key="4">
    <source>
        <dbReference type="ARBA" id="ARBA00022692"/>
    </source>
</evidence>
<dbReference type="InterPro" id="IPR013833">
    <property type="entry name" value="Cyt_c_oxidase_su3_a-hlx"/>
</dbReference>
<dbReference type="Gene3D" id="1.20.120.80">
    <property type="entry name" value="Cytochrome c oxidase, subunit III, four-helix bundle"/>
    <property type="match status" value="1"/>
</dbReference>
<evidence type="ECO:0000256" key="5">
    <source>
        <dbReference type="ARBA" id="ARBA00022967"/>
    </source>
</evidence>